<comment type="caution">
    <text evidence="1">The sequence shown here is derived from an EMBL/GenBank/DDBJ whole genome shotgun (WGS) entry which is preliminary data.</text>
</comment>
<dbReference type="Proteomes" id="UP000256709">
    <property type="component" value="Unassembled WGS sequence"/>
</dbReference>
<dbReference type="EMBL" id="NBXA01000003">
    <property type="protein sequence ID" value="RFA16315.1"/>
    <property type="molecule type" value="Genomic_DNA"/>
</dbReference>
<name>A0A3E0W3D5_9MICO</name>
<dbReference type="AlphaFoldDB" id="A0A3E0W3D5"/>
<evidence type="ECO:0000313" key="1">
    <source>
        <dbReference type="EMBL" id="RFA16315.1"/>
    </source>
</evidence>
<accession>A0A3E0W3D5</accession>
<sequence length="240" mass="24203">MTATLAWIDPPGVQNESSLLMLTLQPPAAGGPVIRGTGTLTLTVLESYAYSPARAVLPPAGWTVTGAGSSRTITVVAPPGVTAGSKGFNVDWGELSGNWTVVATWTESGASGSVSSTIVVGPRGFPALDWTTNPAAFGGTSTLRLTVPANCYAIGTEASILVSKELPAGGTIGLPSGWSLAAPYFGYSVLHTTSTAGGSFDFDFVFGSGTAPVTVVSQWGTPAAGSTPVSPAVQLRLENG</sequence>
<gene>
    <name evidence="1" type="ORF">B7R21_02765</name>
</gene>
<reference evidence="1 2" key="1">
    <citation type="submission" date="2017-04" db="EMBL/GenBank/DDBJ databases">
        <title>Comparative genome analysis of Subtercola boreus.</title>
        <authorList>
            <person name="Cho Y.-J."/>
            <person name="Cho A."/>
            <person name="Kim O.-S."/>
            <person name="Lee J.-I."/>
        </authorList>
    </citation>
    <scope>NUCLEOTIDE SEQUENCE [LARGE SCALE GENOMIC DNA]</scope>
    <source>
        <strain evidence="1 2">P27444</strain>
    </source>
</reference>
<evidence type="ECO:0000313" key="2">
    <source>
        <dbReference type="Proteomes" id="UP000256709"/>
    </source>
</evidence>
<protein>
    <submittedName>
        <fullName evidence="1">Uncharacterized protein</fullName>
    </submittedName>
</protein>
<proteinExistence type="predicted"/>
<organism evidence="1 2">
    <name type="scientific">Subtercola boreus</name>
    <dbReference type="NCBI Taxonomy" id="120213"/>
    <lineage>
        <taxon>Bacteria</taxon>
        <taxon>Bacillati</taxon>
        <taxon>Actinomycetota</taxon>
        <taxon>Actinomycetes</taxon>
        <taxon>Micrococcales</taxon>
        <taxon>Microbacteriaceae</taxon>
        <taxon>Subtercola</taxon>
    </lineage>
</organism>